<dbReference type="PRINTS" id="PR00598">
    <property type="entry name" value="HTHMARR"/>
</dbReference>
<organism evidence="5 6">
    <name type="scientific">Polynucleobacter victoriensis</name>
    <dbReference type="NCBI Taxonomy" id="2049319"/>
    <lineage>
        <taxon>Bacteria</taxon>
        <taxon>Pseudomonadati</taxon>
        <taxon>Pseudomonadota</taxon>
        <taxon>Betaproteobacteria</taxon>
        <taxon>Burkholderiales</taxon>
        <taxon>Burkholderiaceae</taxon>
        <taxon>Polynucleobacter</taxon>
    </lineage>
</organism>
<keyword evidence="6" id="KW-1185">Reference proteome</keyword>
<dbReference type="GO" id="GO:0003677">
    <property type="term" value="F:DNA binding"/>
    <property type="evidence" value="ECO:0007669"/>
    <property type="project" value="UniProtKB-KW"/>
</dbReference>
<evidence type="ECO:0000256" key="3">
    <source>
        <dbReference type="ARBA" id="ARBA00023163"/>
    </source>
</evidence>
<dbReference type="SUPFAM" id="SSF46785">
    <property type="entry name" value="Winged helix' DNA-binding domain"/>
    <property type="match status" value="1"/>
</dbReference>
<keyword evidence="1" id="KW-0805">Transcription regulation</keyword>
<evidence type="ECO:0000313" key="6">
    <source>
        <dbReference type="Proteomes" id="UP000197215"/>
    </source>
</evidence>
<protein>
    <submittedName>
        <fullName evidence="5">DNA-binding transcriptional regulator, MarR family</fullName>
    </submittedName>
</protein>
<keyword evidence="2 5" id="KW-0238">DNA-binding</keyword>
<dbReference type="EMBL" id="FYEX01000002">
    <property type="protein sequence ID" value="SNC72213.1"/>
    <property type="molecule type" value="Genomic_DNA"/>
</dbReference>
<dbReference type="InterPro" id="IPR000835">
    <property type="entry name" value="HTH_MarR-typ"/>
</dbReference>
<gene>
    <name evidence="5" type="ORF">SAMN06295916_1526</name>
</gene>
<dbReference type="Pfam" id="PF12802">
    <property type="entry name" value="MarR_2"/>
    <property type="match status" value="1"/>
</dbReference>
<feature type="domain" description="HTH marR-type" evidence="4">
    <location>
        <begin position="7"/>
        <end position="145"/>
    </location>
</feature>
<dbReference type="PROSITE" id="PS50995">
    <property type="entry name" value="HTH_MARR_2"/>
    <property type="match status" value="1"/>
</dbReference>
<evidence type="ECO:0000259" key="4">
    <source>
        <dbReference type="PROSITE" id="PS50995"/>
    </source>
</evidence>
<accession>A0A212U1V8</accession>
<keyword evidence="3" id="KW-0804">Transcription</keyword>
<dbReference type="Proteomes" id="UP000197215">
    <property type="component" value="Unassembled WGS sequence"/>
</dbReference>
<proteinExistence type="predicted"/>
<dbReference type="InterPro" id="IPR036390">
    <property type="entry name" value="WH_DNA-bd_sf"/>
</dbReference>
<dbReference type="GO" id="GO:0003700">
    <property type="term" value="F:DNA-binding transcription factor activity"/>
    <property type="evidence" value="ECO:0007669"/>
    <property type="project" value="InterPro"/>
</dbReference>
<sequence>MDYISTYMNFLPIIKELARAYQEFEGYSSAHIRGLGLLPVQFDVIATLANQPPMSFKQLGEKTLISKSSLTGVVERMVQKGFIAIQENPDDARSHLLKLTTKGQKTFEKVFPDHLKHLELVFQKLSKKEAKEVEESLKLLRTIFTK</sequence>
<dbReference type="PANTHER" id="PTHR42756:SF1">
    <property type="entry name" value="TRANSCRIPTIONAL REPRESSOR OF EMRAB OPERON"/>
    <property type="match status" value="1"/>
</dbReference>
<evidence type="ECO:0000313" key="5">
    <source>
        <dbReference type="EMBL" id="SNC72213.1"/>
    </source>
</evidence>
<dbReference type="PANTHER" id="PTHR42756">
    <property type="entry name" value="TRANSCRIPTIONAL REGULATOR, MARR"/>
    <property type="match status" value="1"/>
</dbReference>
<dbReference type="Gene3D" id="1.10.10.10">
    <property type="entry name" value="Winged helix-like DNA-binding domain superfamily/Winged helix DNA-binding domain"/>
    <property type="match status" value="1"/>
</dbReference>
<evidence type="ECO:0000256" key="1">
    <source>
        <dbReference type="ARBA" id="ARBA00023015"/>
    </source>
</evidence>
<name>A0A212U1V8_9BURK</name>
<reference evidence="5 6" key="1">
    <citation type="submission" date="2017-06" db="EMBL/GenBank/DDBJ databases">
        <authorList>
            <person name="Kim H.J."/>
            <person name="Triplett B.A."/>
        </authorList>
    </citation>
    <scope>NUCLEOTIDE SEQUENCE [LARGE SCALE GENOMIC DNA]</scope>
    <source>
        <strain evidence="5 6">MWH-VicM1</strain>
    </source>
</reference>
<dbReference type="InterPro" id="IPR036388">
    <property type="entry name" value="WH-like_DNA-bd_sf"/>
</dbReference>
<evidence type="ECO:0000256" key="2">
    <source>
        <dbReference type="ARBA" id="ARBA00023125"/>
    </source>
</evidence>
<dbReference type="AlphaFoldDB" id="A0A212U1V8"/>
<dbReference type="SMART" id="SM00347">
    <property type="entry name" value="HTH_MARR"/>
    <property type="match status" value="1"/>
</dbReference>